<feature type="domain" description="N-acetyltransferase" evidence="3">
    <location>
        <begin position="13"/>
        <end position="206"/>
    </location>
</feature>
<dbReference type="Gene3D" id="3.40.630.30">
    <property type="match status" value="1"/>
</dbReference>
<dbReference type="GO" id="GO:0016747">
    <property type="term" value="F:acyltransferase activity, transferring groups other than amino-acyl groups"/>
    <property type="evidence" value="ECO:0007669"/>
    <property type="project" value="InterPro"/>
</dbReference>
<dbReference type="PANTHER" id="PTHR43420">
    <property type="entry name" value="ACETYLTRANSFERASE"/>
    <property type="match status" value="1"/>
</dbReference>
<evidence type="ECO:0000256" key="2">
    <source>
        <dbReference type="ARBA" id="ARBA00023315"/>
    </source>
</evidence>
<dbReference type="AlphaFoldDB" id="A0A5B8NK47"/>
<dbReference type="EMBL" id="CP042326">
    <property type="protein sequence ID" value="QDZ39318.1"/>
    <property type="molecule type" value="Genomic_DNA"/>
</dbReference>
<dbReference type="OrthoDB" id="9796129at2"/>
<reference evidence="4" key="1">
    <citation type="submission" date="2019-08" db="EMBL/GenBank/DDBJ databases">
        <title>Carotenoids and Carotenoid Binding Proteins in the Halophilic Cyanobacterium Euhalothece sp. ZM00.</title>
        <authorList>
            <person name="Cho S.M."/>
            <person name="Song J.Y."/>
            <person name="Park Y.-I."/>
        </authorList>
    </citation>
    <scope>NUCLEOTIDE SEQUENCE [LARGE SCALE GENOMIC DNA]</scope>
    <source>
        <strain evidence="4">Z-M001</strain>
    </source>
</reference>
<dbReference type="PROSITE" id="PS51186">
    <property type="entry name" value="GNAT"/>
    <property type="match status" value="1"/>
</dbReference>
<keyword evidence="2" id="KW-0012">Acyltransferase</keyword>
<dbReference type="InterPro" id="IPR016181">
    <property type="entry name" value="Acyl_CoA_acyltransferase"/>
</dbReference>
<name>A0A5B8NK47_9CHRO</name>
<accession>A0A5B8NK47</accession>
<dbReference type="InterPro" id="IPR000182">
    <property type="entry name" value="GNAT_dom"/>
</dbReference>
<organism evidence="4 5">
    <name type="scientific">Euhalothece natronophila Z-M001</name>
    <dbReference type="NCBI Taxonomy" id="522448"/>
    <lineage>
        <taxon>Bacteria</taxon>
        <taxon>Bacillati</taxon>
        <taxon>Cyanobacteriota</taxon>
        <taxon>Cyanophyceae</taxon>
        <taxon>Oscillatoriophycideae</taxon>
        <taxon>Chroococcales</taxon>
        <taxon>Halothecacae</taxon>
        <taxon>Halothece cluster</taxon>
        <taxon>Euhalothece</taxon>
    </lineage>
</organism>
<protein>
    <submittedName>
        <fullName evidence="4">GNAT family N-acetyltransferase</fullName>
    </submittedName>
</protein>
<keyword evidence="1 4" id="KW-0808">Transferase</keyword>
<dbReference type="InterPro" id="IPR050680">
    <property type="entry name" value="YpeA/RimI_acetyltransf"/>
</dbReference>
<dbReference type="PANTHER" id="PTHR43420:SF47">
    <property type="entry name" value="N-ACETYLTRANSFERASE DOMAIN-CONTAINING PROTEIN"/>
    <property type="match status" value="1"/>
</dbReference>
<dbReference type="CDD" id="cd04301">
    <property type="entry name" value="NAT_SF"/>
    <property type="match status" value="1"/>
</dbReference>
<evidence type="ECO:0000313" key="4">
    <source>
        <dbReference type="EMBL" id="QDZ39318.1"/>
    </source>
</evidence>
<evidence type="ECO:0000313" key="5">
    <source>
        <dbReference type="Proteomes" id="UP000318453"/>
    </source>
</evidence>
<dbReference type="KEGG" id="enn:FRE64_04870"/>
<dbReference type="Pfam" id="PF00583">
    <property type="entry name" value="Acetyltransf_1"/>
    <property type="match status" value="1"/>
</dbReference>
<proteinExistence type="predicted"/>
<evidence type="ECO:0000256" key="1">
    <source>
        <dbReference type="ARBA" id="ARBA00022679"/>
    </source>
</evidence>
<evidence type="ECO:0000259" key="3">
    <source>
        <dbReference type="PROSITE" id="PS51186"/>
    </source>
</evidence>
<dbReference type="Proteomes" id="UP000318453">
    <property type="component" value="Chromosome"/>
</dbReference>
<dbReference type="SUPFAM" id="SSF55729">
    <property type="entry name" value="Acyl-CoA N-acyltransferases (Nat)"/>
    <property type="match status" value="1"/>
</dbReference>
<dbReference type="RefSeq" id="WP_146294922.1">
    <property type="nucleotide sequence ID" value="NZ_CP042326.1"/>
</dbReference>
<gene>
    <name evidence="4" type="ORF">FRE64_04870</name>
</gene>
<sequence length="206" mass="23250">MEIQGITPSGEKVDYLPMSLQRHNPEQVANLIYASSPELFSLMFGSQATQNLTQLVQGSENKFSYQYVRVAQISKQVVGIAIIIPAKKLSINTDFKRLNYPQQLRLGLLERLLFPFVLQQDYPEGSFYLANLAVTSRYRNQGIGRQLLSNCIDEASNYSGSLYISVDVENVRAKKLYESMGFQFVQEKVINLGRWRVGSLVLALSA</sequence>
<keyword evidence="5" id="KW-1185">Reference proteome</keyword>